<keyword evidence="4 8" id="KW-0902">Two-component regulatory system</keyword>
<dbReference type="PANTHER" id="PTHR28242:SF30">
    <property type="entry name" value="HISTIDINE-CONTAINING PHOSPHOTRANSFER PROTEIN 2"/>
    <property type="match status" value="1"/>
</dbReference>
<proteinExistence type="predicted"/>
<accession>A0AAV5FG26</accession>
<evidence type="ECO:0000256" key="5">
    <source>
        <dbReference type="ARBA" id="ARBA00023242"/>
    </source>
</evidence>
<feature type="compositionally biased region" description="Basic residues" evidence="9">
    <location>
        <begin position="21"/>
        <end position="30"/>
    </location>
</feature>
<organism evidence="11 12">
    <name type="scientific">Eleusine coracana subsp. coracana</name>
    <dbReference type="NCBI Taxonomy" id="191504"/>
    <lineage>
        <taxon>Eukaryota</taxon>
        <taxon>Viridiplantae</taxon>
        <taxon>Streptophyta</taxon>
        <taxon>Embryophyta</taxon>
        <taxon>Tracheophyta</taxon>
        <taxon>Spermatophyta</taxon>
        <taxon>Magnoliopsida</taxon>
        <taxon>Liliopsida</taxon>
        <taxon>Poales</taxon>
        <taxon>Poaceae</taxon>
        <taxon>PACMAD clade</taxon>
        <taxon>Chloridoideae</taxon>
        <taxon>Cynodonteae</taxon>
        <taxon>Eleusininae</taxon>
        <taxon>Eleusine</taxon>
    </lineage>
</organism>
<dbReference type="GO" id="GO:0009736">
    <property type="term" value="P:cytokinin-activated signaling pathway"/>
    <property type="evidence" value="ECO:0007669"/>
    <property type="project" value="UniProtKB-KW"/>
</dbReference>
<dbReference type="Pfam" id="PF01627">
    <property type="entry name" value="Hpt"/>
    <property type="match status" value="1"/>
</dbReference>
<evidence type="ECO:0000313" key="12">
    <source>
        <dbReference type="Proteomes" id="UP001054889"/>
    </source>
</evidence>
<dbReference type="GO" id="GO:0043424">
    <property type="term" value="F:protein histidine kinase binding"/>
    <property type="evidence" value="ECO:0007669"/>
    <property type="project" value="UniProtKB-UniRule"/>
</dbReference>
<reference evidence="11" key="2">
    <citation type="submission" date="2021-12" db="EMBL/GenBank/DDBJ databases">
        <title>Resequencing data analysis of finger millet.</title>
        <authorList>
            <person name="Hatakeyama M."/>
            <person name="Aluri S."/>
            <person name="Balachadran M.T."/>
            <person name="Sivarajan S.R."/>
            <person name="Poveda L."/>
            <person name="Shimizu-Inatsugi R."/>
            <person name="Schlapbach R."/>
            <person name="Sreeman S.M."/>
            <person name="Shimizu K.K."/>
        </authorList>
    </citation>
    <scope>NUCLEOTIDE SEQUENCE</scope>
</reference>
<protein>
    <recommendedName>
        <fullName evidence="8">Histidine-containing phosphotransfer protein</fullName>
    </recommendedName>
</protein>
<evidence type="ECO:0000256" key="7">
    <source>
        <dbReference type="PROSITE-ProRule" id="PRU00110"/>
    </source>
</evidence>
<feature type="compositionally biased region" description="Basic and acidic residues" evidence="9">
    <location>
        <begin position="8"/>
        <end position="20"/>
    </location>
</feature>
<comment type="subcellular location">
    <subcellularLocation>
        <location evidence="8">Cytoplasm</location>
        <location evidence="8">Cytosol</location>
    </subcellularLocation>
    <subcellularLocation>
        <location evidence="8">Nucleus</location>
    </subcellularLocation>
</comment>
<dbReference type="CDD" id="cd00088">
    <property type="entry name" value="HPT"/>
    <property type="match status" value="1"/>
</dbReference>
<evidence type="ECO:0000256" key="8">
    <source>
        <dbReference type="RuleBase" id="RU369004"/>
    </source>
</evidence>
<sequence length="196" mass="21998">METSSGKGKHEEKQESTSHRRQDRGHHHHSFGFGSSRIRSPPVAGGPLINRFFPVSIAVRIRFNSPTHPNPSSAYFLRHLRLLELLRHGGRGAQGAAQRPHRLHGMVDEQFQQLQMLQDDGSSPGFVAEVVTLFCDDADRIITELSKLLEQPTVDFDKVDAYVHQLKGSSASVGAQKVKFTCMQFRQLCQDKNRDG</sequence>
<name>A0AAV5FG26_ELECO</name>
<evidence type="ECO:0000256" key="4">
    <source>
        <dbReference type="ARBA" id="ARBA00023012"/>
    </source>
</evidence>
<dbReference type="InterPro" id="IPR008207">
    <property type="entry name" value="Sig_transdc_His_kin_Hpt_dom"/>
</dbReference>
<evidence type="ECO:0000256" key="6">
    <source>
        <dbReference type="ARBA" id="ARBA00057097"/>
    </source>
</evidence>
<dbReference type="Proteomes" id="UP001054889">
    <property type="component" value="Unassembled WGS sequence"/>
</dbReference>
<evidence type="ECO:0000313" key="11">
    <source>
        <dbReference type="EMBL" id="GJN34678.1"/>
    </source>
</evidence>
<dbReference type="EMBL" id="BQKI01000085">
    <property type="protein sequence ID" value="GJN34678.1"/>
    <property type="molecule type" value="Genomic_DNA"/>
</dbReference>
<dbReference type="GO" id="GO:0009927">
    <property type="term" value="F:histidine phosphotransfer kinase activity"/>
    <property type="evidence" value="ECO:0007669"/>
    <property type="project" value="UniProtKB-UniRule"/>
</dbReference>
<keyword evidence="5" id="KW-0539">Nucleus</keyword>
<dbReference type="GO" id="GO:0000160">
    <property type="term" value="P:phosphorelay signal transduction system"/>
    <property type="evidence" value="ECO:0007669"/>
    <property type="project" value="UniProtKB-UniRule"/>
</dbReference>
<dbReference type="GO" id="GO:0005829">
    <property type="term" value="C:cytosol"/>
    <property type="evidence" value="ECO:0007669"/>
    <property type="project" value="UniProtKB-SubCell"/>
</dbReference>
<dbReference type="SUPFAM" id="SSF47226">
    <property type="entry name" value="Histidine-containing phosphotransfer domain, HPT domain"/>
    <property type="match status" value="1"/>
</dbReference>
<dbReference type="Gene3D" id="1.20.120.160">
    <property type="entry name" value="HPT domain"/>
    <property type="match status" value="1"/>
</dbReference>
<keyword evidence="3 8" id="KW-0932">Cytokinin signaling pathway</keyword>
<comment type="function">
    <text evidence="6">Functions as a two-component phosphorelay mediators between cytokinin sensor histidine kinases and response regulators (B-type ARRs). Plays an important role in propagating cytokinin signal transduction through the multistep His-to-Asp phosphorelay. Functions as a positive regulator of the cytokinin signaling pathway. May play a regulatory role in salt and drought tolerance during plant development.</text>
</comment>
<dbReference type="AlphaFoldDB" id="A0AAV5FG26"/>
<evidence type="ECO:0000256" key="3">
    <source>
        <dbReference type="ARBA" id="ARBA00022864"/>
    </source>
</evidence>
<dbReference type="GO" id="GO:0080038">
    <property type="term" value="P:positive regulation of cytokinin-activated signaling pathway"/>
    <property type="evidence" value="ECO:0007669"/>
    <property type="project" value="UniProtKB-ARBA"/>
</dbReference>
<dbReference type="PANTHER" id="PTHR28242">
    <property type="entry name" value="PHOSPHORELAY INTERMEDIATE PROTEIN YPD1"/>
    <property type="match status" value="1"/>
</dbReference>
<dbReference type="InterPro" id="IPR036641">
    <property type="entry name" value="HPT_dom_sf"/>
</dbReference>
<comment type="caution">
    <text evidence="11">The sequence shown here is derived from an EMBL/GenBank/DDBJ whole genome shotgun (WGS) entry which is preliminary data.</text>
</comment>
<feature type="domain" description="HPt" evidence="10">
    <location>
        <begin position="123"/>
        <end position="196"/>
    </location>
</feature>
<dbReference type="PROSITE" id="PS50894">
    <property type="entry name" value="HPT"/>
    <property type="match status" value="1"/>
</dbReference>
<keyword evidence="7" id="KW-0597">Phosphoprotein</keyword>
<keyword evidence="1" id="KW-0963">Cytoplasm</keyword>
<keyword evidence="2" id="KW-0716">Sensory transduction</keyword>
<comment type="domain">
    <text evidence="8">Histidine-containing phosphotransfer domain (HPt) contains an active histidine that mediates the phosphotransfer.</text>
</comment>
<evidence type="ECO:0000256" key="1">
    <source>
        <dbReference type="ARBA" id="ARBA00022490"/>
    </source>
</evidence>
<evidence type="ECO:0000256" key="9">
    <source>
        <dbReference type="SAM" id="MobiDB-lite"/>
    </source>
</evidence>
<feature type="region of interest" description="Disordered" evidence="9">
    <location>
        <begin position="1"/>
        <end position="39"/>
    </location>
</feature>
<dbReference type="FunFam" id="1.20.120.160:FF:000001">
    <property type="entry name" value="Histidine-containing phosphotransfer protein 1"/>
    <property type="match status" value="1"/>
</dbReference>
<dbReference type="GO" id="GO:0005634">
    <property type="term" value="C:nucleus"/>
    <property type="evidence" value="ECO:0007669"/>
    <property type="project" value="UniProtKB-SubCell"/>
</dbReference>
<evidence type="ECO:0000259" key="10">
    <source>
        <dbReference type="PROSITE" id="PS50894"/>
    </source>
</evidence>
<keyword evidence="12" id="KW-1185">Reference proteome</keyword>
<gene>
    <name evidence="11" type="primary">gb23362</name>
    <name evidence="11" type="ORF">PR202_gb23362</name>
</gene>
<evidence type="ECO:0000256" key="2">
    <source>
        <dbReference type="ARBA" id="ARBA00022606"/>
    </source>
</evidence>
<feature type="modified residue" description="Phosphohistidine" evidence="7">
    <location>
        <position position="164"/>
    </location>
</feature>
<dbReference type="InterPro" id="IPR045871">
    <property type="entry name" value="AHP1-5/YPD1"/>
</dbReference>
<reference evidence="11" key="1">
    <citation type="journal article" date="2018" name="DNA Res.">
        <title>Multiple hybrid de novo genome assembly of finger millet, an orphan allotetraploid crop.</title>
        <authorList>
            <person name="Hatakeyama M."/>
            <person name="Aluri S."/>
            <person name="Balachadran M.T."/>
            <person name="Sivarajan S.R."/>
            <person name="Patrignani A."/>
            <person name="Gruter S."/>
            <person name="Poveda L."/>
            <person name="Shimizu-Inatsugi R."/>
            <person name="Baeten J."/>
            <person name="Francoijs K.J."/>
            <person name="Nataraja K.N."/>
            <person name="Reddy Y.A.N."/>
            <person name="Phadnis S."/>
            <person name="Ravikumar R.L."/>
            <person name="Schlapbach R."/>
            <person name="Sreeman S.M."/>
            <person name="Shimizu K.K."/>
        </authorList>
    </citation>
    <scope>NUCLEOTIDE SEQUENCE</scope>
</reference>